<keyword evidence="2" id="KW-1185">Reference proteome</keyword>
<dbReference type="InterPro" id="IPR018777">
    <property type="entry name" value="Replication_initiator_prot_A"/>
</dbReference>
<comment type="caution">
    <text evidence="1">The sequence shown here is derived from an EMBL/GenBank/DDBJ whole genome shotgun (WGS) entry which is preliminary data.</text>
</comment>
<evidence type="ECO:0000313" key="1">
    <source>
        <dbReference type="EMBL" id="NKE73612.1"/>
    </source>
</evidence>
<evidence type="ECO:0008006" key="3">
    <source>
        <dbReference type="Google" id="ProtNLM"/>
    </source>
</evidence>
<proteinExistence type="predicted"/>
<protein>
    <recommendedName>
        <fullName evidence="3">Replication initiator protein A</fullName>
    </recommendedName>
</protein>
<dbReference type="EMBL" id="VTOW01000009">
    <property type="protein sequence ID" value="NKE73612.1"/>
    <property type="molecule type" value="Genomic_DNA"/>
</dbReference>
<name>A0A7X6DUS9_9BACT</name>
<gene>
    <name evidence="1" type="ORF">MNODULE_22910</name>
</gene>
<dbReference type="AlphaFoldDB" id="A0A7X6DUS9"/>
<reference evidence="1 2" key="1">
    <citation type="journal article" date="2020" name="Nature">
        <title>Bacterial chemolithoautotrophy via manganese oxidation.</title>
        <authorList>
            <person name="Yu H."/>
            <person name="Leadbetter J.R."/>
        </authorList>
    </citation>
    <scope>NUCLEOTIDE SEQUENCE [LARGE SCALE GENOMIC DNA]</scope>
    <source>
        <strain evidence="1 2">Mn-1</strain>
    </source>
</reference>
<dbReference type="Pfam" id="PF10134">
    <property type="entry name" value="RPA"/>
    <property type="match status" value="1"/>
</dbReference>
<organism evidence="1 2">
    <name type="scientific">Candidatus Manganitrophus noduliformans</name>
    <dbReference type="NCBI Taxonomy" id="2606439"/>
    <lineage>
        <taxon>Bacteria</taxon>
        <taxon>Pseudomonadati</taxon>
        <taxon>Nitrospirota</taxon>
        <taxon>Nitrospiria</taxon>
        <taxon>Candidatus Troglogloeales</taxon>
        <taxon>Candidatus Manganitrophaceae</taxon>
        <taxon>Candidatus Manganitrophus</taxon>
    </lineage>
</organism>
<accession>A0A7X6DUS9</accession>
<sequence length="365" mass="42632">MDLINPKEEKGKVECNLEEFPYFIPSTKNLKDQHEIIFVRTVQNRQGETFRQEWIVRAEHGDHLPGSFEADVKRALDKIVYDIGFQTVIETGIIKFSLYQIAEILGLGHGGWTWQRIRKALERMKTTNIHSKQSFYLKGKNVYVDDVFSYIDNVRFYQLGDESRTNNCTCQVKFSKYYIESLKGHYIKPFDFGFYWSLGDPIPKRLYSLFDKRSYTSPTVTFDLIELGKIIPLTKRPPSKIRQCILPGLNLLKERGYLVDYSFRKSVGSKGEALIVRVKGKEDIDPEVKALAESIFEDIVRNIGVEHRSEKFYRRICEKLPRNIIYRALSEVREEEQHGQVQSKIALFTTKIKRFADEADIPIYD</sequence>
<evidence type="ECO:0000313" key="2">
    <source>
        <dbReference type="Proteomes" id="UP000534783"/>
    </source>
</evidence>
<dbReference type="Proteomes" id="UP000534783">
    <property type="component" value="Unassembled WGS sequence"/>
</dbReference>